<dbReference type="AlphaFoldDB" id="A0A9D4F1H4"/>
<evidence type="ECO:0000313" key="5">
    <source>
        <dbReference type="EMBL" id="KAH3787890.1"/>
    </source>
</evidence>
<dbReference type="Gene3D" id="2.60.120.40">
    <property type="match status" value="1"/>
</dbReference>
<dbReference type="PANTHER" id="PTHR15427">
    <property type="entry name" value="EMILIN ELASTIN MICROFIBRIL INTERFACE-LOCATED PROTEIN ELASTIN MICROFIBRIL INTERFACER"/>
    <property type="match status" value="1"/>
</dbReference>
<evidence type="ECO:0000256" key="1">
    <source>
        <dbReference type="ARBA" id="ARBA00004613"/>
    </source>
</evidence>
<organism evidence="5 6">
    <name type="scientific">Dreissena polymorpha</name>
    <name type="common">Zebra mussel</name>
    <name type="synonym">Mytilus polymorpha</name>
    <dbReference type="NCBI Taxonomy" id="45954"/>
    <lineage>
        <taxon>Eukaryota</taxon>
        <taxon>Metazoa</taxon>
        <taxon>Spiralia</taxon>
        <taxon>Lophotrochozoa</taxon>
        <taxon>Mollusca</taxon>
        <taxon>Bivalvia</taxon>
        <taxon>Autobranchia</taxon>
        <taxon>Heteroconchia</taxon>
        <taxon>Euheterodonta</taxon>
        <taxon>Imparidentia</taxon>
        <taxon>Neoheterodontei</taxon>
        <taxon>Myida</taxon>
        <taxon>Dreissenoidea</taxon>
        <taxon>Dreissenidae</taxon>
        <taxon>Dreissena</taxon>
    </lineage>
</organism>
<reference evidence="5" key="2">
    <citation type="submission" date="2020-11" db="EMBL/GenBank/DDBJ databases">
        <authorList>
            <person name="McCartney M.A."/>
            <person name="Auch B."/>
            <person name="Kono T."/>
            <person name="Mallez S."/>
            <person name="Becker A."/>
            <person name="Gohl D.M."/>
            <person name="Silverstein K.A.T."/>
            <person name="Koren S."/>
            <person name="Bechman K.B."/>
            <person name="Herman A."/>
            <person name="Abrahante J.E."/>
            <person name="Garbe J."/>
        </authorList>
    </citation>
    <scope>NUCLEOTIDE SEQUENCE</scope>
    <source>
        <strain evidence="5">Duluth1</strain>
        <tissue evidence="5">Whole animal</tissue>
    </source>
</reference>
<keyword evidence="2" id="KW-0964">Secreted</keyword>
<dbReference type="PRINTS" id="PR00007">
    <property type="entry name" value="COMPLEMNTC1Q"/>
</dbReference>
<dbReference type="PANTHER" id="PTHR15427:SF50">
    <property type="entry name" value="COMPLEMENT C1Q TUMOR NECROSIS FACTOR-RELATED PROTEIN 2-LIKE"/>
    <property type="match status" value="1"/>
</dbReference>
<dbReference type="InterPro" id="IPR001073">
    <property type="entry name" value="C1q_dom"/>
</dbReference>
<dbReference type="PROSITE" id="PS50871">
    <property type="entry name" value="C1Q"/>
    <property type="match status" value="1"/>
</dbReference>
<feature type="compositionally biased region" description="Basic and acidic residues" evidence="3">
    <location>
        <begin position="1"/>
        <end position="23"/>
    </location>
</feature>
<dbReference type="Pfam" id="PF00386">
    <property type="entry name" value="C1q"/>
    <property type="match status" value="1"/>
</dbReference>
<evidence type="ECO:0000259" key="4">
    <source>
        <dbReference type="PROSITE" id="PS50871"/>
    </source>
</evidence>
<evidence type="ECO:0000256" key="2">
    <source>
        <dbReference type="ARBA" id="ARBA00022525"/>
    </source>
</evidence>
<evidence type="ECO:0000313" key="6">
    <source>
        <dbReference type="Proteomes" id="UP000828390"/>
    </source>
</evidence>
<dbReference type="EMBL" id="JAIWYP010000008">
    <property type="protein sequence ID" value="KAH3787890.1"/>
    <property type="molecule type" value="Genomic_DNA"/>
</dbReference>
<dbReference type="InterPro" id="IPR008983">
    <property type="entry name" value="Tumour_necrosis_fac-like_dom"/>
</dbReference>
<protein>
    <recommendedName>
        <fullName evidence="4">C1q domain-containing protein</fullName>
    </recommendedName>
</protein>
<dbReference type="InterPro" id="IPR050392">
    <property type="entry name" value="Collagen/C1q_domain"/>
</dbReference>
<dbReference type="GO" id="GO:0005576">
    <property type="term" value="C:extracellular region"/>
    <property type="evidence" value="ECO:0007669"/>
    <property type="project" value="UniProtKB-SubCell"/>
</dbReference>
<name>A0A9D4F1H4_DREPO</name>
<feature type="region of interest" description="Disordered" evidence="3">
    <location>
        <begin position="1"/>
        <end position="32"/>
    </location>
</feature>
<comment type="subcellular location">
    <subcellularLocation>
        <location evidence="1">Secreted</location>
    </subcellularLocation>
</comment>
<sequence>MYESNRDRIEALEGKIKDTESEKGSSQVGAIWSTAEAKNVTADISAEAKQEETEKNHQKASLRIFGRAGQRDTKIIHVRDVVDKPIEQRLDDNDETVNTGGTMRDTRSFEVEENVAFSAYLDQELTHLHVGHIVRCNQIVINDGSGYNAASGVFTAHVPGVYFFTFAIDTHAKKWMSGWFKME</sequence>
<accession>A0A9D4F1H4</accession>
<proteinExistence type="predicted"/>
<feature type="domain" description="C1q" evidence="4">
    <location>
        <begin position="110"/>
        <end position="183"/>
    </location>
</feature>
<evidence type="ECO:0000256" key="3">
    <source>
        <dbReference type="SAM" id="MobiDB-lite"/>
    </source>
</evidence>
<dbReference type="Proteomes" id="UP000828390">
    <property type="component" value="Unassembled WGS sequence"/>
</dbReference>
<dbReference type="SUPFAM" id="SSF49842">
    <property type="entry name" value="TNF-like"/>
    <property type="match status" value="1"/>
</dbReference>
<gene>
    <name evidence="5" type="ORF">DPMN_166021</name>
</gene>
<comment type="caution">
    <text evidence="5">The sequence shown here is derived from an EMBL/GenBank/DDBJ whole genome shotgun (WGS) entry which is preliminary data.</text>
</comment>
<keyword evidence="6" id="KW-1185">Reference proteome</keyword>
<reference evidence="5" key="1">
    <citation type="journal article" date="2019" name="bioRxiv">
        <title>The Genome of the Zebra Mussel, Dreissena polymorpha: A Resource for Invasive Species Research.</title>
        <authorList>
            <person name="McCartney M.A."/>
            <person name="Auch B."/>
            <person name="Kono T."/>
            <person name="Mallez S."/>
            <person name="Zhang Y."/>
            <person name="Obille A."/>
            <person name="Becker A."/>
            <person name="Abrahante J.E."/>
            <person name="Garbe J."/>
            <person name="Badalamenti J.P."/>
            <person name="Herman A."/>
            <person name="Mangelson H."/>
            <person name="Liachko I."/>
            <person name="Sullivan S."/>
            <person name="Sone E.D."/>
            <person name="Koren S."/>
            <person name="Silverstein K.A.T."/>
            <person name="Beckman K.B."/>
            <person name="Gohl D.M."/>
        </authorList>
    </citation>
    <scope>NUCLEOTIDE SEQUENCE</scope>
    <source>
        <strain evidence="5">Duluth1</strain>
        <tissue evidence="5">Whole animal</tissue>
    </source>
</reference>